<dbReference type="Proteomes" id="UP000268162">
    <property type="component" value="Unassembled WGS sequence"/>
</dbReference>
<dbReference type="AlphaFoldDB" id="A0A4P9ZZL2"/>
<dbReference type="InterPro" id="IPR036249">
    <property type="entry name" value="Thioredoxin-like_sf"/>
</dbReference>
<evidence type="ECO:0000313" key="3">
    <source>
        <dbReference type="EMBL" id="RKP38878.1"/>
    </source>
</evidence>
<reference evidence="4" key="1">
    <citation type="journal article" date="2018" name="Nat. Microbiol.">
        <title>Leveraging single-cell genomics to expand the fungal tree of life.</title>
        <authorList>
            <person name="Ahrendt S.R."/>
            <person name="Quandt C.A."/>
            <person name="Ciobanu D."/>
            <person name="Clum A."/>
            <person name="Salamov A."/>
            <person name="Andreopoulos B."/>
            <person name="Cheng J.F."/>
            <person name="Woyke T."/>
            <person name="Pelin A."/>
            <person name="Henrissat B."/>
            <person name="Reynolds N.K."/>
            <person name="Benny G.L."/>
            <person name="Smith M.E."/>
            <person name="James T.Y."/>
            <person name="Grigoriev I.V."/>
        </authorList>
    </citation>
    <scope>NUCLEOTIDE SEQUENCE [LARGE SCALE GENOMIC DNA]</scope>
    <source>
        <strain evidence="4">RSA 468</strain>
    </source>
</reference>
<dbReference type="InterPro" id="IPR050213">
    <property type="entry name" value="GST_superfamily"/>
</dbReference>
<dbReference type="Gene3D" id="1.20.1050.10">
    <property type="match status" value="1"/>
</dbReference>
<gene>
    <name evidence="3" type="ORF">BJ085DRAFT_40832</name>
</gene>
<sequence length="219" mass="24936">MTRFEILYFQATGRAEIPRAILDYADVEYKSTYPTDWPAEKSQTPYGQLPVLKEFESDSTEPSFVLTDSDAIQRYLAARYGLYGTSPADLKNNAQQDAVLGQWKDVTEVLVQAVFVAKTEEEKVAKFKKLGEVAAHLFKKHDELLLRNGTGHYVGNKTTLADIMAYLCLENLTKMPIYKDTLEEHVGEGLRKFQATLEQDPAFKRYQERAAVRQAAYQH</sequence>
<dbReference type="PANTHER" id="PTHR11571">
    <property type="entry name" value="GLUTATHIONE S-TRANSFERASE"/>
    <property type="match status" value="1"/>
</dbReference>
<proteinExistence type="predicted"/>
<evidence type="ECO:0000259" key="2">
    <source>
        <dbReference type="PROSITE" id="PS50405"/>
    </source>
</evidence>
<evidence type="ECO:0000259" key="1">
    <source>
        <dbReference type="PROSITE" id="PS50404"/>
    </source>
</evidence>
<dbReference type="Gene3D" id="3.40.30.10">
    <property type="entry name" value="Glutaredoxin"/>
    <property type="match status" value="1"/>
</dbReference>
<organism evidence="3 4">
    <name type="scientific">Dimargaris cristalligena</name>
    <dbReference type="NCBI Taxonomy" id="215637"/>
    <lineage>
        <taxon>Eukaryota</taxon>
        <taxon>Fungi</taxon>
        <taxon>Fungi incertae sedis</taxon>
        <taxon>Zoopagomycota</taxon>
        <taxon>Kickxellomycotina</taxon>
        <taxon>Dimargaritomycetes</taxon>
        <taxon>Dimargaritales</taxon>
        <taxon>Dimargaritaceae</taxon>
        <taxon>Dimargaris</taxon>
    </lineage>
</organism>
<dbReference type="PANTHER" id="PTHR11571:SF150">
    <property type="entry name" value="GLUTATHIONE S-TRANSFERASE"/>
    <property type="match status" value="1"/>
</dbReference>
<protein>
    <recommendedName>
        <fullName evidence="5">Glutathione S-transferase</fullName>
    </recommendedName>
</protein>
<dbReference type="Pfam" id="PF14497">
    <property type="entry name" value="GST_C_3"/>
    <property type="match status" value="1"/>
</dbReference>
<dbReference type="PROSITE" id="PS50404">
    <property type="entry name" value="GST_NTER"/>
    <property type="match status" value="1"/>
</dbReference>
<dbReference type="EMBL" id="ML002320">
    <property type="protein sequence ID" value="RKP38878.1"/>
    <property type="molecule type" value="Genomic_DNA"/>
</dbReference>
<dbReference type="InterPro" id="IPR040079">
    <property type="entry name" value="Glutathione_S-Trfase"/>
</dbReference>
<evidence type="ECO:0000313" key="4">
    <source>
        <dbReference type="Proteomes" id="UP000268162"/>
    </source>
</evidence>
<keyword evidence="4" id="KW-1185">Reference proteome</keyword>
<dbReference type="SFLD" id="SFLDS00019">
    <property type="entry name" value="Glutathione_Transferase_(cytos"/>
    <property type="match status" value="1"/>
</dbReference>
<dbReference type="SUPFAM" id="SSF52833">
    <property type="entry name" value="Thioredoxin-like"/>
    <property type="match status" value="1"/>
</dbReference>
<dbReference type="InterPro" id="IPR004045">
    <property type="entry name" value="Glutathione_S-Trfase_N"/>
</dbReference>
<dbReference type="InterPro" id="IPR004046">
    <property type="entry name" value="GST_C"/>
</dbReference>
<dbReference type="Pfam" id="PF13417">
    <property type="entry name" value="GST_N_3"/>
    <property type="match status" value="1"/>
</dbReference>
<accession>A0A4P9ZZL2</accession>
<dbReference type="STRING" id="215637.A0A4P9ZZL2"/>
<dbReference type="GO" id="GO:0004364">
    <property type="term" value="F:glutathione transferase activity"/>
    <property type="evidence" value="ECO:0007669"/>
    <property type="project" value="TreeGrafter"/>
</dbReference>
<dbReference type="SUPFAM" id="SSF47616">
    <property type="entry name" value="GST C-terminal domain-like"/>
    <property type="match status" value="1"/>
</dbReference>
<feature type="domain" description="GST C-terminal" evidence="2">
    <location>
        <begin position="89"/>
        <end position="218"/>
    </location>
</feature>
<dbReference type="PROSITE" id="PS50405">
    <property type="entry name" value="GST_CTER"/>
    <property type="match status" value="1"/>
</dbReference>
<feature type="domain" description="GST N-terminal" evidence="1">
    <location>
        <begin position="2"/>
        <end position="84"/>
    </location>
</feature>
<evidence type="ECO:0008006" key="5">
    <source>
        <dbReference type="Google" id="ProtNLM"/>
    </source>
</evidence>
<dbReference type="InterPro" id="IPR010987">
    <property type="entry name" value="Glutathione-S-Trfase_C-like"/>
</dbReference>
<dbReference type="GO" id="GO:0006749">
    <property type="term" value="P:glutathione metabolic process"/>
    <property type="evidence" value="ECO:0007669"/>
    <property type="project" value="TreeGrafter"/>
</dbReference>
<name>A0A4P9ZZL2_9FUNG</name>
<dbReference type="InterPro" id="IPR036282">
    <property type="entry name" value="Glutathione-S-Trfase_C_sf"/>
</dbReference>